<gene>
    <name evidence="9" type="primary">tdk</name>
    <name evidence="13" type="ORF">K8089_00840</name>
</gene>
<sequence length="225" mass="25265">MFLENTVNQKEQFGWIEVICGSMFSGKTEELIRRLKRAQFARQKVEIFTPSLDTRYAEDAVTSHDSNQIRSTPVPAAANIPILADNCEVVGIDEAQFFDDEIVKVCNDLANRGVRVIVAGLDMDYKGNPFGPMPALMATAEYVTKVHAVCTRTGNLAHYSYRKAKSEALVLLGETEEYEPLSRAAYYKVQLRDKVVKLDVKDAEEINNKNTTHQDEEVKKTGKQA</sequence>
<evidence type="ECO:0000313" key="14">
    <source>
        <dbReference type="Proteomes" id="UP001139461"/>
    </source>
</evidence>
<proteinExistence type="inferred from homology"/>
<organism evidence="13 14">
    <name type="scientific">Aequorivita vitellina</name>
    <dbReference type="NCBI Taxonomy" id="2874475"/>
    <lineage>
        <taxon>Bacteria</taxon>
        <taxon>Pseudomonadati</taxon>
        <taxon>Bacteroidota</taxon>
        <taxon>Flavobacteriia</taxon>
        <taxon>Flavobacteriales</taxon>
        <taxon>Flavobacteriaceae</taxon>
        <taxon>Aequorivita</taxon>
    </lineage>
</organism>
<keyword evidence="6 9" id="KW-0547">Nucleotide-binding</keyword>
<dbReference type="SUPFAM" id="SSF52540">
    <property type="entry name" value="P-loop containing nucleoside triphosphate hydrolases"/>
    <property type="match status" value="1"/>
</dbReference>
<dbReference type="GO" id="GO:0005524">
    <property type="term" value="F:ATP binding"/>
    <property type="evidence" value="ECO:0007669"/>
    <property type="project" value="UniProtKB-UniRule"/>
</dbReference>
<dbReference type="GO" id="GO:0046104">
    <property type="term" value="P:thymidine metabolic process"/>
    <property type="evidence" value="ECO:0007669"/>
    <property type="project" value="TreeGrafter"/>
</dbReference>
<comment type="catalytic activity">
    <reaction evidence="9 10">
        <text>thymidine + ATP = dTMP + ADP + H(+)</text>
        <dbReference type="Rhea" id="RHEA:19129"/>
        <dbReference type="ChEBI" id="CHEBI:15378"/>
        <dbReference type="ChEBI" id="CHEBI:17748"/>
        <dbReference type="ChEBI" id="CHEBI:30616"/>
        <dbReference type="ChEBI" id="CHEBI:63528"/>
        <dbReference type="ChEBI" id="CHEBI:456216"/>
        <dbReference type="EC" id="2.7.1.21"/>
    </reaction>
</comment>
<evidence type="ECO:0000256" key="7">
    <source>
        <dbReference type="ARBA" id="ARBA00022777"/>
    </source>
</evidence>
<dbReference type="RefSeq" id="WP_237601365.1">
    <property type="nucleotide sequence ID" value="NZ_JAIRBA010000001.1"/>
</dbReference>
<name>A0A9X1QRD4_9FLAO</name>
<dbReference type="PANTHER" id="PTHR11441:SF0">
    <property type="entry name" value="THYMIDINE KINASE, CYTOSOLIC"/>
    <property type="match status" value="1"/>
</dbReference>
<dbReference type="Pfam" id="PF00265">
    <property type="entry name" value="TK"/>
    <property type="match status" value="1"/>
</dbReference>
<comment type="subcellular location">
    <subcellularLocation>
        <location evidence="9">Cytoplasm</location>
    </subcellularLocation>
</comment>
<dbReference type="NCBIfam" id="NF003296">
    <property type="entry name" value="PRK04296.1-1"/>
    <property type="match status" value="1"/>
</dbReference>
<keyword evidence="3 9" id="KW-0963">Cytoplasm</keyword>
<keyword evidence="8 9" id="KW-0067">ATP-binding</keyword>
<evidence type="ECO:0000256" key="1">
    <source>
        <dbReference type="ARBA" id="ARBA00007587"/>
    </source>
</evidence>
<comment type="subunit">
    <text evidence="9">Homotetramer.</text>
</comment>
<dbReference type="FunFam" id="3.40.50.300:FF:000384">
    <property type="entry name" value="Thymidine kinase"/>
    <property type="match status" value="1"/>
</dbReference>
<evidence type="ECO:0000313" key="13">
    <source>
        <dbReference type="EMBL" id="MCG2417548.1"/>
    </source>
</evidence>
<keyword evidence="7 9" id="KW-0418">Kinase</keyword>
<evidence type="ECO:0000256" key="4">
    <source>
        <dbReference type="ARBA" id="ARBA00022634"/>
    </source>
</evidence>
<dbReference type="Proteomes" id="UP001139461">
    <property type="component" value="Unassembled WGS sequence"/>
</dbReference>
<keyword evidence="4 9" id="KW-0237">DNA synthesis</keyword>
<feature type="binding site" evidence="9">
    <location>
        <begin position="93"/>
        <end position="96"/>
    </location>
    <ligand>
        <name>ATP</name>
        <dbReference type="ChEBI" id="CHEBI:30616"/>
    </ligand>
</feature>
<evidence type="ECO:0000256" key="12">
    <source>
        <dbReference type="SAM" id="MobiDB-lite"/>
    </source>
</evidence>
<accession>A0A9X1QRD4</accession>
<feature type="region of interest" description="Disordered" evidence="12">
    <location>
        <begin position="205"/>
        <end position="225"/>
    </location>
</feature>
<evidence type="ECO:0000256" key="2">
    <source>
        <dbReference type="ARBA" id="ARBA00012118"/>
    </source>
</evidence>
<comment type="similarity">
    <text evidence="1 9 11">Belongs to the thymidine kinase family.</text>
</comment>
<reference evidence="13" key="1">
    <citation type="submission" date="2021-09" db="EMBL/GenBank/DDBJ databases">
        <title>Genome of Aequorivita sp. strain F47161.</title>
        <authorList>
            <person name="Wang Y."/>
        </authorList>
    </citation>
    <scope>NUCLEOTIDE SEQUENCE</scope>
    <source>
        <strain evidence="13">F47161</strain>
    </source>
</reference>
<evidence type="ECO:0000256" key="11">
    <source>
        <dbReference type="RuleBase" id="RU004165"/>
    </source>
</evidence>
<keyword evidence="5 9" id="KW-0808">Transferase</keyword>
<dbReference type="Gene3D" id="3.30.60.20">
    <property type="match status" value="1"/>
</dbReference>
<dbReference type="Gene3D" id="3.40.50.300">
    <property type="entry name" value="P-loop containing nucleotide triphosphate hydrolases"/>
    <property type="match status" value="1"/>
</dbReference>
<dbReference type="EC" id="2.7.1.21" evidence="2 9"/>
<dbReference type="EMBL" id="JAIRBA010000001">
    <property type="protein sequence ID" value="MCG2417548.1"/>
    <property type="molecule type" value="Genomic_DNA"/>
</dbReference>
<protein>
    <recommendedName>
        <fullName evidence="2 9">Thymidine kinase</fullName>
        <ecNumber evidence="2 9">2.7.1.21</ecNumber>
    </recommendedName>
</protein>
<evidence type="ECO:0000256" key="8">
    <source>
        <dbReference type="ARBA" id="ARBA00022840"/>
    </source>
</evidence>
<dbReference type="PANTHER" id="PTHR11441">
    <property type="entry name" value="THYMIDINE KINASE"/>
    <property type="match status" value="1"/>
</dbReference>
<dbReference type="SUPFAM" id="SSF57716">
    <property type="entry name" value="Glucocorticoid receptor-like (DNA-binding domain)"/>
    <property type="match status" value="1"/>
</dbReference>
<dbReference type="GO" id="GO:0071897">
    <property type="term" value="P:DNA biosynthetic process"/>
    <property type="evidence" value="ECO:0007669"/>
    <property type="project" value="UniProtKB-KW"/>
</dbReference>
<dbReference type="InterPro" id="IPR027417">
    <property type="entry name" value="P-loop_NTPase"/>
</dbReference>
<comment type="caution">
    <text evidence="9">Lacks conserved residue(s) required for the propagation of feature annotation.</text>
</comment>
<dbReference type="InterPro" id="IPR001267">
    <property type="entry name" value="Thymidine_kinase"/>
</dbReference>
<feature type="binding site" evidence="9">
    <location>
        <begin position="21"/>
        <end position="28"/>
    </location>
    <ligand>
        <name>ATP</name>
        <dbReference type="ChEBI" id="CHEBI:30616"/>
    </ligand>
</feature>
<evidence type="ECO:0000256" key="6">
    <source>
        <dbReference type="ARBA" id="ARBA00022741"/>
    </source>
</evidence>
<evidence type="ECO:0000256" key="5">
    <source>
        <dbReference type="ARBA" id="ARBA00022679"/>
    </source>
</evidence>
<dbReference type="GO" id="GO:0004797">
    <property type="term" value="F:thymidine kinase activity"/>
    <property type="evidence" value="ECO:0007669"/>
    <property type="project" value="UniProtKB-UniRule"/>
</dbReference>
<evidence type="ECO:0000256" key="9">
    <source>
        <dbReference type="HAMAP-Rule" id="MF_00124"/>
    </source>
</evidence>
<dbReference type="GO" id="GO:0005829">
    <property type="term" value="C:cytosol"/>
    <property type="evidence" value="ECO:0007669"/>
    <property type="project" value="TreeGrafter"/>
</dbReference>
<feature type="active site" description="Proton acceptor" evidence="9">
    <location>
        <position position="94"/>
    </location>
</feature>
<keyword evidence="14" id="KW-1185">Reference proteome</keyword>
<dbReference type="AlphaFoldDB" id="A0A9X1QRD4"/>
<evidence type="ECO:0000256" key="10">
    <source>
        <dbReference type="RuleBase" id="RU000544"/>
    </source>
</evidence>
<evidence type="ECO:0000256" key="3">
    <source>
        <dbReference type="ARBA" id="ARBA00022490"/>
    </source>
</evidence>
<comment type="caution">
    <text evidence="13">The sequence shown here is derived from an EMBL/GenBank/DDBJ whole genome shotgun (WGS) entry which is preliminary data.</text>
</comment>
<dbReference type="HAMAP" id="MF_00124">
    <property type="entry name" value="Thymidine_kinase"/>
    <property type="match status" value="1"/>
</dbReference>